<dbReference type="InterPro" id="IPR009078">
    <property type="entry name" value="Ferritin-like_SF"/>
</dbReference>
<dbReference type="Pfam" id="PF05974">
    <property type="entry name" value="DUF892"/>
    <property type="match status" value="1"/>
</dbReference>
<name>A0AAX1UPN3_CERSP</name>
<comment type="caution">
    <text evidence="2">The sequence shown here is derived from an EMBL/GenBank/DDBJ whole genome shotgun (WGS) entry which is preliminary data.</text>
</comment>
<dbReference type="CDD" id="cd07909">
    <property type="entry name" value="YciF"/>
    <property type="match status" value="1"/>
</dbReference>
<sequence>METDMKTKELDTAFHDMLKDVYYAERQILKALPKMARAAQSEQLKEAFKTHREETEGQKERLEKVFELLGKRAQGKTCPAIDGIIEEGSEVMDEYKDSPALDAALLAAAQAVEHYEMARYGTLVAWARTLGMEDAAKLLAETLEEEKKTDGLLNDLAGAEVNQSALAAA</sequence>
<evidence type="ECO:0000313" key="2">
    <source>
        <dbReference type="EMBL" id="RHZ97544.1"/>
    </source>
</evidence>
<dbReference type="EMBL" id="QWGP01000003">
    <property type="protein sequence ID" value="RHZ97544.1"/>
    <property type="molecule type" value="Genomic_DNA"/>
</dbReference>
<dbReference type="PANTHER" id="PTHR30565:SF9">
    <property type="entry name" value="PROTEIN YCIF"/>
    <property type="match status" value="1"/>
</dbReference>
<dbReference type="SUPFAM" id="SSF47240">
    <property type="entry name" value="Ferritin-like"/>
    <property type="match status" value="1"/>
</dbReference>
<dbReference type="Proteomes" id="UP000266305">
    <property type="component" value="Unassembled WGS sequence"/>
</dbReference>
<dbReference type="Gene3D" id="1.20.1260.10">
    <property type="match status" value="1"/>
</dbReference>
<evidence type="ECO:0000313" key="3">
    <source>
        <dbReference type="Proteomes" id="UP000266305"/>
    </source>
</evidence>
<dbReference type="InterPro" id="IPR010287">
    <property type="entry name" value="DUF892_YciF-like"/>
</dbReference>
<accession>A0AAX1UPN3</accession>
<dbReference type="AlphaFoldDB" id="A0AAX1UPN3"/>
<organism evidence="2 3">
    <name type="scientific">Cereibacter sphaeroides</name>
    <name type="common">Rhodobacter sphaeroides</name>
    <dbReference type="NCBI Taxonomy" id="1063"/>
    <lineage>
        <taxon>Bacteria</taxon>
        <taxon>Pseudomonadati</taxon>
        <taxon>Pseudomonadota</taxon>
        <taxon>Alphaproteobacteria</taxon>
        <taxon>Rhodobacterales</taxon>
        <taxon>Paracoccaceae</taxon>
        <taxon>Cereibacter</taxon>
    </lineage>
</organism>
<gene>
    <name evidence="2" type="ORF">D1114_04285</name>
</gene>
<reference evidence="2 3" key="1">
    <citation type="submission" date="2018-08" db="EMBL/GenBank/DDBJ databases">
        <title>Draft genome sequence of Rhodobacter sphaeroides FY.</title>
        <authorList>
            <person name="Rayyan A."/>
            <person name="Meyer T.E."/>
            <person name="Kyndt J.A."/>
        </authorList>
    </citation>
    <scope>NUCLEOTIDE SEQUENCE [LARGE SCALE GENOMIC DNA]</scope>
    <source>
        <strain evidence="2 3">FY</strain>
    </source>
</reference>
<keyword evidence="1" id="KW-0175">Coiled coil</keyword>
<dbReference type="InterPro" id="IPR012347">
    <property type="entry name" value="Ferritin-like"/>
</dbReference>
<dbReference type="InterPro" id="IPR047114">
    <property type="entry name" value="YciF"/>
</dbReference>
<feature type="coiled-coil region" evidence="1">
    <location>
        <begin position="45"/>
        <end position="72"/>
    </location>
</feature>
<evidence type="ECO:0000256" key="1">
    <source>
        <dbReference type="SAM" id="Coils"/>
    </source>
</evidence>
<protein>
    <submittedName>
        <fullName evidence="2">Ferritin-like domain-containing protein</fullName>
    </submittedName>
</protein>
<dbReference type="PANTHER" id="PTHR30565">
    <property type="entry name" value="PROTEIN YCIF"/>
    <property type="match status" value="1"/>
</dbReference>
<proteinExistence type="predicted"/>